<protein>
    <submittedName>
        <fullName evidence="8">Cobalamin B12-binding domain-containing protein</fullName>
    </submittedName>
</protein>
<dbReference type="NCBIfam" id="TIGR00640">
    <property type="entry name" value="acid_CoA_mut_C"/>
    <property type="match status" value="1"/>
</dbReference>
<dbReference type="PANTHER" id="PTHR48101">
    <property type="entry name" value="METHYLMALONYL-COA MUTASE, MITOCHONDRIAL-RELATED"/>
    <property type="match status" value="1"/>
</dbReference>
<dbReference type="Gene3D" id="3.20.20.240">
    <property type="entry name" value="Methylmalonyl-CoA mutase"/>
    <property type="match status" value="1"/>
</dbReference>
<dbReference type="Pfam" id="PF01642">
    <property type="entry name" value="MM_CoA_mutase"/>
    <property type="match status" value="1"/>
</dbReference>
<dbReference type="GO" id="GO:0031419">
    <property type="term" value="F:cobalamin binding"/>
    <property type="evidence" value="ECO:0007669"/>
    <property type="project" value="UniProtKB-KW"/>
</dbReference>
<dbReference type="InterPro" id="IPR036724">
    <property type="entry name" value="Cobalamin-bd_sf"/>
</dbReference>
<dbReference type="Pfam" id="PF02310">
    <property type="entry name" value="B12-binding"/>
    <property type="match status" value="1"/>
</dbReference>
<evidence type="ECO:0000259" key="7">
    <source>
        <dbReference type="PROSITE" id="PS51332"/>
    </source>
</evidence>
<comment type="similarity">
    <text evidence="2">Belongs to the methylmalonyl-CoA mutase family.</text>
</comment>
<dbReference type="GO" id="GO:0046872">
    <property type="term" value="F:metal ion binding"/>
    <property type="evidence" value="ECO:0007669"/>
    <property type="project" value="UniProtKB-KW"/>
</dbReference>
<dbReference type="InterPro" id="IPR006159">
    <property type="entry name" value="Acid_CoA_mut_C"/>
</dbReference>
<keyword evidence="4" id="KW-0479">Metal-binding</keyword>
<keyword evidence="5" id="KW-0413">Isomerase</keyword>
<dbReference type="AlphaFoldDB" id="A0A933LQY8"/>
<evidence type="ECO:0000256" key="5">
    <source>
        <dbReference type="ARBA" id="ARBA00023235"/>
    </source>
</evidence>
<dbReference type="InterPro" id="IPR006158">
    <property type="entry name" value="Cobalamin-bd"/>
</dbReference>
<evidence type="ECO:0000256" key="2">
    <source>
        <dbReference type="ARBA" id="ARBA00008465"/>
    </source>
</evidence>
<name>A0A933LQY8_UNCTE</name>
<dbReference type="GO" id="GO:0016866">
    <property type="term" value="F:intramolecular transferase activity"/>
    <property type="evidence" value="ECO:0007669"/>
    <property type="project" value="InterPro"/>
</dbReference>
<evidence type="ECO:0000256" key="6">
    <source>
        <dbReference type="ARBA" id="ARBA00023285"/>
    </source>
</evidence>
<accession>A0A933LQY8</accession>
<dbReference type="EMBL" id="JACQWF010000248">
    <property type="protein sequence ID" value="MBI4595802.1"/>
    <property type="molecule type" value="Genomic_DNA"/>
</dbReference>
<dbReference type="InterPro" id="IPR016176">
    <property type="entry name" value="Cbl-dep_enz_cat"/>
</dbReference>
<proteinExistence type="inferred from homology"/>
<comment type="caution">
    <text evidence="8">The sequence shown here is derived from an EMBL/GenBank/DDBJ whole genome shotgun (WGS) entry which is preliminary data.</text>
</comment>
<dbReference type="PROSITE" id="PS51332">
    <property type="entry name" value="B12_BINDING"/>
    <property type="match status" value="1"/>
</dbReference>
<dbReference type="Gene3D" id="3.40.50.280">
    <property type="entry name" value="Cobalamin-binding domain"/>
    <property type="match status" value="1"/>
</dbReference>
<evidence type="ECO:0000256" key="4">
    <source>
        <dbReference type="ARBA" id="ARBA00022723"/>
    </source>
</evidence>
<gene>
    <name evidence="8" type="ORF">HY730_05410</name>
</gene>
<evidence type="ECO:0000256" key="1">
    <source>
        <dbReference type="ARBA" id="ARBA00001922"/>
    </source>
</evidence>
<sequence>MEVIFLGVKQPVPAIVNAAAQEEPDIIWLSVFSGIHLDAVQTLVSELKKRGMGDIPVLVGGTIPLQDIPELLKAGATNAWIPGTPTEQIVAYVHKLVRGEEAPFRKGTEEVRIGQEKAWLAEDTKIPLKTYYTAEDVSDLNILENLSNPGAYPYTRGIYESLYRDYMWQVRQYTGLGLPEQTNERARYIVEQGGKGRGNVAVLNIVHDQPTQLGFDSDAPEARYDVARVGTAVDCIEDMEVIFQGLDLERIFYNCPSYSMSNAFWAMYVGIARRRGSRRKS</sequence>
<comment type="cofactor">
    <cofactor evidence="1">
        <name>adenosylcob(III)alamin</name>
        <dbReference type="ChEBI" id="CHEBI:18408"/>
    </cofactor>
</comment>
<dbReference type="PANTHER" id="PTHR48101:SF1">
    <property type="entry name" value="METHYLMALONYL-COA MUTASE, LARGE SUBUNIT"/>
    <property type="match status" value="1"/>
</dbReference>
<organism evidence="8 9">
    <name type="scientific">Tectimicrobiota bacterium</name>
    <dbReference type="NCBI Taxonomy" id="2528274"/>
    <lineage>
        <taxon>Bacteria</taxon>
        <taxon>Pseudomonadati</taxon>
        <taxon>Nitrospinota/Tectimicrobiota group</taxon>
        <taxon>Candidatus Tectimicrobiota</taxon>
    </lineage>
</organism>
<keyword evidence="6" id="KW-0170">Cobalt</keyword>
<dbReference type="SUPFAM" id="SSF52242">
    <property type="entry name" value="Cobalamin (vitamin B12)-binding domain"/>
    <property type="match status" value="1"/>
</dbReference>
<dbReference type="InterPro" id="IPR006099">
    <property type="entry name" value="MeMalonylCoA_mutase_a/b_cat"/>
</dbReference>
<dbReference type="Proteomes" id="UP000772181">
    <property type="component" value="Unassembled WGS sequence"/>
</dbReference>
<evidence type="ECO:0000256" key="3">
    <source>
        <dbReference type="ARBA" id="ARBA00022628"/>
    </source>
</evidence>
<dbReference type="SUPFAM" id="SSF51703">
    <property type="entry name" value="Cobalamin (vitamin B12)-dependent enzymes"/>
    <property type="match status" value="1"/>
</dbReference>
<keyword evidence="3" id="KW-0846">Cobalamin</keyword>
<evidence type="ECO:0000313" key="9">
    <source>
        <dbReference type="Proteomes" id="UP000772181"/>
    </source>
</evidence>
<feature type="domain" description="B12-binding" evidence="7">
    <location>
        <begin position="1"/>
        <end position="103"/>
    </location>
</feature>
<reference evidence="8" key="1">
    <citation type="submission" date="2020-07" db="EMBL/GenBank/DDBJ databases">
        <title>Huge and variable diversity of episymbiotic CPR bacteria and DPANN archaea in groundwater ecosystems.</title>
        <authorList>
            <person name="He C.Y."/>
            <person name="Keren R."/>
            <person name="Whittaker M."/>
            <person name="Farag I.F."/>
            <person name="Doudna J."/>
            <person name="Cate J.H.D."/>
            <person name="Banfield J.F."/>
        </authorList>
    </citation>
    <scope>NUCLEOTIDE SEQUENCE</scope>
    <source>
        <strain evidence="8">NC_groundwater_1482_Ag_S-0.65um_47_24</strain>
    </source>
</reference>
<evidence type="ECO:0000313" key="8">
    <source>
        <dbReference type="EMBL" id="MBI4595802.1"/>
    </source>
</evidence>